<sequence>MQQFLINEFGQSLGNKIYDIQQKKLQTILELTTGKSNNQMITLNKTILPRIALYKVLKEELGEQKKAYDTVEKYMLTIVGPKLNKQYSMLKFIPGFFYMFRKIMLNVISKSDNWVTEVIKNDSISVKYNITKCLWYDACVENNCPELCKIFCDVDHVIYGSMKKIKFIRTGTLGTGNNCCDFCFLNRNKINGI</sequence>
<dbReference type="Proteomes" id="UP000192468">
    <property type="component" value="Unassembled WGS sequence"/>
</dbReference>
<dbReference type="Pfam" id="PF14196">
    <property type="entry name" value="ATC_hydrolase"/>
    <property type="match status" value="1"/>
</dbReference>
<dbReference type="EMBL" id="FWXH01000003">
    <property type="protein sequence ID" value="SMC22207.1"/>
    <property type="molecule type" value="Genomic_DNA"/>
</dbReference>
<evidence type="ECO:0000313" key="2">
    <source>
        <dbReference type="Proteomes" id="UP000192468"/>
    </source>
</evidence>
<dbReference type="InterPro" id="IPR026002">
    <property type="entry name" value="ATC_hydrolase-like"/>
</dbReference>
<dbReference type="RefSeq" id="WP_176212640.1">
    <property type="nucleotide sequence ID" value="NZ_FWXH01000003.1"/>
</dbReference>
<protein>
    <submittedName>
        <fullName evidence="1">L-2-amino-thiazoline-4-carboxylic acid hydrolase</fullName>
    </submittedName>
</protein>
<dbReference type="STRING" id="1121291.SAMN02745134_01589"/>
<organism evidence="1 2">
    <name type="scientific">Clostridium acidisoli DSM 12555</name>
    <dbReference type="NCBI Taxonomy" id="1121291"/>
    <lineage>
        <taxon>Bacteria</taxon>
        <taxon>Bacillati</taxon>
        <taxon>Bacillota</taxon>
        <taxon>Clostridia</taxon>
        <taxon>Eubacteriales</taxon>
        <taxon>Clostridiaceae</taxon>
        <taxon>Clostridium</taxon>
    </lineage>
</organism>
<accession>A0A1W1XE91</accession>
<evidence type="ECO:0000313" key="1">
    <source>
        <dbReference type="EMBL" id="SMC22207.1"/>
    </source>
</evidence>
<reference evidence="1 2" key="1">
    <citation type="submission" date="2017-04" db="EMBL/GenBank/DDBJ databases">
        <authorList>
            <person name="Afonso C.L."/>
            <person name="Miller P.J."/>
            <person name="Scott M.A."/>
            <person name="Spackman E."/>
            <person name="Goraichik I."/>
            <person name="Dimitrov K.M."/>
            <person name="Suarez D.L."/>
            <person name="Swayne D.E."/>
        </authorList>
    </citation>
    <scope>NUCLEOTIDE SEQUENCE [LARGE SCALE GENOMIC DNA]</scope>
    <source>
        <strain evidence="1 2">DSM 12555</strain>
    </source>
</reference>
<dbReference type="GO" id="GO:0016787">
    <property type="term" value="F:hydrolase activity"/>
    <property type="evidence" value="ECO:0007669"/>
    <property type="project" value="UniProtKB-KW"/>
</dbReference>
<proteinExistence type="predicted"/>
<keyword evidence="2" id="KW-1185">Reference proteome</keyword>
<dbReference type="AlphaFoldDB" id="A0A1W1XE91"/>
<keyword evidence="1" id="KW-0378">Hydrolase</keyword>
<gene>
    <name evidence="1" type="ORF">SAMN02745134_01589</name>
</gene>
<name>A0A1W1XE91_9CLOT</name>